<dbReference type="InterPro" id="IPR029063">
    <property type="entry name" value="SAM-dependent_MTases_sf"/>
</dbReference>
<dbReference type="PANTHER" id="PTHR30481">
    <property type="entry name" value="DNA ADENINE METHYLASE"/>
    <property type="match status" value="1"/>
</dbReference>
<evidence type="ECO:0000313" key="11">
    <source>
        <dbReference type="Proteomes" id="UP000008185"/>
    </source>
</evidence>
<dbReference type="InterPro" id="IPR012327">
    <property type="entry name" value="MeTrfase_D12"/>
</dbReference>
<evidence type="ECO:0000256" key="4">
    <source>
        <dbReference type="ARBA" id="ARBA00022679"/>
    </source>
</evidence>
<comment type="catalytic activity">
    <reaction evidence="6 8">
        <text>a 2'-deoxyadenosine in DNA + S-adenosyl-L-methionine = an N(6)-methyl-2'-deoxyadenosine in DNA + S-adenosyl-L-homocysteine + H(+)</text>
        <dbReference type="Rhea" id="RHEA:15197"/>
        <dbReference type="Rhea" id="RHEA-COMP:12418"/>
        <dbReference type="Rhea" id="RHEA-COMP:12419"/>
        <dbReference type="ChEBI" id="CHEBI:15378"/>
        <dbReference type="ChEBI" id="CHEBI:57856"/>
        <dbReference type="ChEBI" id="CHEBI:59789"/>
        <dbReference type="ChEBI" id="CHEBI:90615"/>
        <dbReference type="ChEBI" id="CHEBI:90616"/>
        <dbReference type="EC" id="2.1.1.72"/>
    </reaction>
</comment>
<evidence type="ECO:0000256" key="5">
    <source>
        <dbReference type="ARBA" id="ARBA00022691"/>
    </source>
</evidence>
<feature type="binding site" evidence="7">
    <location>
        <position position="7"/>
    </location>
    <ligand>
        <name>S-adenosyl-L-methionine</name>
        <dbReference type="ChEBI" id="CHEBI:59789"/>
    </ligand>
</feature>
<evidence type="ECO:0000256" key="7">
    <source>
        <dbReference type="PIRSR" id="PIRSR000398-1"/>
    </source>
</evidence>
<comment type="similarity">
    <text evidence="1 8">Belongs to the N(4)/N(6)-methyltransferase family.</text>
</comment>
<dbReference type="EMBL" id="CP000026">
    <property type="protein sequence ID" value="AAV78458.1"/>
    <property type="molecule type" value="Genomic_DNA"/>
</dbReference>
<dbReference type="GO" id="GO:0032259">
    <property type="term" value="P:methylation"/>
    <property type="evidence" value="ECO:0007669"/>
    <property type="project" value="UniProtKB-KW"/>
</dbReference>
<accession>A0A0H2WS98</accession>
<dbReference type="Gene3D" id="1.10.1020.10">
    <property type="entry name" value="Adenine-specific Methyltransferase, Domain 2"/>
    <property type="match status" value="1"/>
</dbReference>
<evidence type="ECO:0000256" key="1">
    <source>
        <dbReference type="ARBA" id="ARBA00006594"/>
    </source>
</evidence>
<reference evidence="9 11" key="1">
    <citation type="journal article" date="2004" name="Nat. Genet.">
        <title>Comparison of genome degradation in Paratyphi A and Typhi, human-restricted serovars of Salmonella enterica that cause typhoid.</title>
        <authorList>
            <person name="McClelland M."/>
            <person name="Sanderson K.E."/>
            <person name="Clifton S.W."/>
            <person name="Latreille P."/>
            <person name="Porwollik S."/>
            <person name="Sabo A."/>
            <person name="Meyer R."/>
            <person name="Bieri T."/>
            <person name="Ozersky P."/>
            <person name="McLellan M."/>
            <person name="Harkins C.R."/>
            <person name="Wang C."/>
            <person name="Nguyen C."/>
            <person name="Berghoff A."/>
            <person name="Elliott G."/>
            <person name="Kohlberg S."/>
            <person name="Strong C."/>
            <person name="Du F."/>
            <person name="Carter J."/>
            <person name="Kremizki C."/>
            <person name="Layman D."/>
            <person name="Leonard S."/>
            <person name="Sun H."/>
            <person name="Fulton L."/>
            <person name="Nash W."/>
            <person name="Miner T."/>
            <person name="Minx P."/>
            <person name="Delehaunty K."/>
            <person name="Fronick C."/>
            <person name="Magrini V."/>
            <person name="Nhan M."/>
            <person name="Warren W."/>
            <person name="Florea L."/>
            <person name="Spieth J."/>
            <person name="Wilson R.K."/>
        </authorList>
    </citation>
    <scope>NUCLEOTIDE SEQUENCE [LARGE SCALE GENOMIC DNA]</scope>
    <source>
        <strain evidence="9">ATCC 9150</strain>
        <strain evidence="11">ATCC 9150 / SARB42</strain>
    </source>
</reference>
<dbReference type="GO" id="GO:0006298">
    <property type="term" value="P:mismatch repair"/>
    <property type="evidence" value="ECO:0007669"/>
    <property type="project" value="TreeGrafter"/>
</dbReference>
<dbReference type="GO" id="GO:0009307">
    <property type="term" value="P:DNA restriction-modification system"/>
    <property type="evidence" value="ECO:0007669"/>
    <property type="project" value="InterPro"/>
</dbReference>
<reference evidence="10" key="3">
    <citation type="submission" date="2018-07" db="EMBL/GenBank/DDBJ databases">
        <authorList>
            <consortium name="NCBI Pathogen Detection Project"/>
        </authorList>
    </citation>
    <scope>NUCLEOTIDE SEQUENCE</scope>
    <source>
        <strain evidence="10">ATCC 9150</strain>
    </source>
</reference>
<dbReference type="Pfam" id="PF02086">
    <property type="entry name" value="MethyltransfD12"/>
    <property type="match status" value="1"/>
</dbReference>
<dbReference type="GO" id="GO:0043565">
    <property type="term" value="F:sequence-specific DNA binding"/>
    <property type="evidence" value="ECO:0007669"/>
    <property type="project" value="TreeGrafter"/>
</dbReference>
<reference evidence="10" key="2">
    <citation type="journal article" date="2018" name="Genome Biol.">
        <title>SKESA: strategic k-mer extension for scrupulous assemblies.</title>
        <authorList>
            <person name="Souvorov A."/>
            <person name="Agarwala R."/>
            <person name="Lipman D.J."/>
        </authorList>
    </citation>
    <scope>NUCLEOTIDE SEQUENCE</scope>
    <source>
        <strain evidence="10">ATCC 9150</strain>
    </source>
</reference>
<evidence type="ECO:0000256" key="8">
    <source>
        <dbReference type="RuleBase" id="RU361257"/>
    </source>
</evidence>
<keyword evidence="5 8" id="KW-0949">S-adenosyl-L-methionine</keyword>
<dbReference type="SUPFAM" id="SSF53335">
    <property type="entry name" value="S-adenosyl-L-methionine-dependent methyltransferases"/>
    <property type="match status" value="1"/>
</dbReference>
<feature type="binding site" evidence="7">
    <location>
        <position position="179"/>
    </location>
    <ligand>
        <name>S-adenosyl-L-methionine</name>
        <dbReference type="ChEBI" id="CHEBI:59789"/>
    </ligand>
</feature>
<proteinExistence type="inferred from homology"/>
<dbReference type="Gene3D" id="3.40.50.150">
    <property type="entry name" value="Vaccinia Virus protein VP39"/>
    <property type="match status" value="1"/>
</dbReference>
<evidence type="ECO:0000256" key="3">
    <source>
        <dbReference type="ARBA" id="ARBA00022603"/>
    </source>
</evidence>
<dbReference type="EC" id="2.1.1.72" evidence="2 8"/>
<gene>
    <name evidence="9" type="ordered locus">SPA2591</name>
    <name evidence="10" type="ORF">GNB70_000072</name>
</gene>
<name>A0A0H2WS98_SALPA</name>
<evidence type="ECO:0000256" key="2">
    <source>
        <dbReference type="ARBA" id="ARBA00011900"/>
    </source>
</evidence>
<dbReference type="PANTHER" id="PTHR30481:SF3">
    <property type="entry name" value="DNA ADENINE METHYLASE"/>
    <property type="match status" value="1"/>
</dbReference>
<dbReference type="PROSITE" id="PS00092">
    <property type="entry name" value="N6_MTASE"/>
    <property type="match status" value="1"/>
</dbReference>
<evidence type="ECO:0000313" key="9">
    <source>
        <dbReference type="EMBL" id="AAV78458.1"/>
    </source>
</evidence>
<protein>
    <recommendedName>
        <fullName evidence="2 8">Site-specific DNA-methyltransferase (adenine-specific)</fullName>
        <ecNumber evidence="2 8">2.1.1.72</ecNumber>
    </recommendedName>
</protein>
<feature type="binding site" evidence="7">
    <location>
        <position position="51"/>
    </location>
    <ligand>
        <name>S-adenosyl-L-methionine</name>
        <dbReference type="ChEBI" id="CHEBI:59789"/>
    </ligand>
</feature>
<organism evidence="9 11">
    <name type="scientific">Salmonella paratyphi A (strain ATCC 9150 / SARB42)</name>
    <dbReference type="NCBI Taxonomy" id="295319"/>
    <lineage>
        <taxon>Bacteria</taxon>
        <taxon>Pseudomonadati</taxon>
        <taxon>Pseudomonadota</taxon>
        <taxon>Gammaproteobacteria</taxon>
        <taxon>Enterobacterales</taxon>
        <taxon>Enterobacteriaceae</taxon>
        <taxon>Salmonella</taxon>
    </lineage>
</organism>
<dbReference type="PRINTS" id="PR00505">
    <property type="entry name" value="D12N6MTFRASE"/>
</dbReference>
<dbReference type="GO" id="GO:1904047">
    <property type="term" value="F:S-adenosyl-L-methionine binding"/>
    <property type="evidence" value="ECO:0007669"/>
    <property type="project" value="TreeGrafter"/>
</dbReference>
<dbReference type="KEGG" id="spt:SPA2591"/>
<evidence type="ECO:0000256" key="6">
    <source>
        <dbReference type="ARBA" id="ARBA00047942"/>
    </source>
</evidence>
<dbReference type="GO" id="GO:0009007">
    <property type="term" value="F:site-specific DNA-methyltransferase (adenine-specific) activity"/>
    <property type="evidence" value="ECO:0007669"/>
    <property type="project" value="UniProtKB-UniRule"/>
</dbReference>
<dbReference type="RefSeq" id="WP_000104130.1">
    <property type="nucleotide sequence ID" value="NC_006511.1"/>
</dbReference>
<dbReference type="InterPro" id="IPR012263">
    <property type="entry name" value="M_m6A_EcoRV"/>
</dbReference>
<evidence type="ECO:0000313" key="10">
    <source>
        <dbReference type="EMBL" id="HAE6984537.1"/>
    </source>
</evidence>
<keyword evidence="3 8" id="KW-0489">Methyltransferase</keyword>
<dbReference type="EMBL" id="DAASTS010000001">
    <property type="protein sequence ID" value="HAE6984537.1"/>
    <property type="molecule type" value="Genomic_DNA"/>
</dbReference>
<dbReference type="AlphaFoldDB" id="A0A0H2WS98"/>
<dbReference type="PIRSF" id="PIRSF000398">
    <property type="entry name" value="M_m6A_EcoRV"/>
    <property type="match status" value="1"/>
</dbReference>
<keyword evidence="4 8" id="KW-0808">Transferase</keyword>
<dbReference type="HOGENOM" id="CLU_063430_0_1_6"/>
<dbReference type="NCBIfam" id="TIGR00571">
    <property type="entry name" value="dam"/>
    <property type="match status" value="1"/>
</dbReference>
<sequence>MSTILKWAGNKTAIMPELIKHLPAGQRLVEPFAGSCAVMMATDYPHYLVADINPDLINLYKKIALDCEAFISRAKNIFAIANREVAYYNIRHEFNHSSEITDFMKAVYFLYLNRHGYRGLCRYNLSGHFNVPYGNYKNPYFPENEIRAFAKKAQRATFICASYDETLAMLRAGDVVYCDPPYDGTFSGYHTASFTGDDQYHLASILERRSSEGHPIIVSNSDTSLTRSLYRNFTRHRIIAKRSMGVAAGDGKSATEIIATKLVRWFGVDLASGPDVSVETEVRAWQ</sequence>
<dbReference type="InterPro" id="IPR023095">
    <property type="entry name" value="Ade_MeTrfase_dom_2"/>
</dbReference>
<dbReference type="Proteomes" id="UP000008185">
    <property type="component" value="Chromosome"/>
</dbReference>
<feature type="binding site" evidence="7">
    <location>
        <position position="11"/>
    </location>
    <ligand>
        <name>S-adenosyl-L-methionine</name>
        <dbReference type="ChEBI" id="CHEBI:59789"/>
    </ligand>
</feature>
<dbReference type="REBASE" id="10665">
    <property type="entry name" value="M.SptAORF2591P"/>
</dbReference>
<dbReference type="InterPro" id="IPR002052">
    <property type="entry name" value="DNA_methylase_N6_adenine_CS"/>
</dbReference>